<evidence type="ECO:0000313" key="3">
    <source>
        <dbReference type="Proteomes" id="UP000290759"/>
    </source>
</evidence>
<dbReference type="SUPFAM" id="SSF53474">
    <property type="entry name" value="alpha/beta-Hydrolases"/>
    <property type="match status" value="1"/>
</dbReference>
<proteinExistence type="predicted"/>
<protein>
    <submittedName>
        <fullName evidence="2">Alpha/beta fold hydrolase</fullName>
    </submittedName>
</protein>
<dbReference type="InterPro" id="IPR029058">
    <property type="entry name" value="AB_hydrolase_fold"/>
</dbReference>
<gene>
    <name evidence="2" type="ORF">D3273_24755</name>
</gene>
<dbReference type="PANTHER" id="PTHR48081:SF33">
    <property type="entry name" value="KYNURENINE FORMAMIDASE"/>
    <property type="match status" value="1"/>
</dbReference>
<accession>A0A4Q2U2Z7</accession>
<dbReference type="GO" id="GO:0016787">
    <property type="term" value="F:hydrolase activity"/>
    <property type="evidence" value="ECO:0007669"/>
    <property type="project" value="UniProtKB-KW"/>
</dbReference>
<dbReference type="Gene3D" id="3.40.50.1820">
    <property type="entry name" value="alpha/beta hydrolase"/>
    <property type="match status" value="1"/>
</dbReference>
<evidence type="ECO:0000313" key="2">
    <source>
        <dbReference type="EMBL" id="RYC29271.1"/>
    </source>
</evidence>
<name>A0A4Q2U2Z7_9HYPH</name>
<keyword evidence="3" id="KW-1185">Reference proteome</keyword>
<dbReference type="AlphaFoldDB" id="A0A4Q2U2Z7"/>
<dbReference type="InterPro" id="IPR050300">
    <property type="entry name" value="GDXG_lipolytic_enzyme"/>
</dbReference>
<dbReference type="PANTHER" id="PTHR48081">
    <property type="entry name" value="AB HYDROLASE SUPERFAMILY PROTEIN C4A8.06C"/>
    <property type="match status" value="1"/>
</dbReference>
<dbReference type="Proteomes" id="UP000290759">
    <property type="component" value="Unassembled WGS sequence"/>
</dbReference>
<dbReference type="OrthoDB" id="9771666at2"/>
<keyword evidence="1 2" id="KW-0378">Hydrolase</keyword>
<comment type="caution">
    <text evidence="2">The sequence shown here is derived from an EMBL/GenBank/DDBJ whole genome shotgun (WGS) entry which is preliminary data.</text>
</comment>
<reference evidence="2 3" key="1">
    <citation type="submission" date="2018-12" db="EMBL/GenBank/DDBJ databases">
        <authorList>
            <person name="Grouzdev D.S."/>
            <person name="Krutkina M.S."/>
        </authorList>
    </citation>
    <scope>NUCLEOTIDE SEQUENCE [LARGE SCALE GENOMIC DNA]</scope>
    <source>
        <strain evidence="2 3">RmlP026</strain>
    </source>
</reference>
<reference evidence="2 3" key="2">
    <citation type="submission" date="2019-02" db="EMBL/GenBank/DDBJ databases">
        <title>'Lichenibacterium ramalinii' gen. nov. sp. nov., 'Lichenibacterium minor' gen. nov. sp. nov.</title>
        <authorList>
            <person name="Pankratov T."/>
        </authorList>
    </citation>
    <scope>NUCLEOTIDE SEQUENCE [LARGE SCALE GENOMIC DNA]</scope>
    <source>
        <strain evidence="2 3">RmlP026</strain>
    </source>
</reference>
<sequence length="273" mass="28239">MTDIVLDPWLDAEYDNRAKVPGHPAVLAGWARDAALFRDAHPHAELGVPYGAGPRQAMDVFWPGEAREGLMALFIHGGYWAALDRSSSSHLAAGLGAHGVAVAVPSYDLCPAVSLEELVEELRDAAAFAAARANRPVHAIGHSAGGHLAATLLATDWGARGHGADAVSGACAISGLFDLAPLVATRVNVPLGLDGARAAALSPALMPPPRGRLRAVVGEREGAEYLRQSAVITAAWRGDFGVLPGADHFTAVAPLADPGSDLVAAILADMRRA</sequence>
<evidence type="ECO:0000256" key="1">
    <source>
        <dbReference type="ARBA" id="ARBA00022801"/>
    </source>
</evidence>
<organism evidence="2 3">
    <name type="scientific">Lichenibacterium minor</name>
    <dbReference type="NCBI Taxonomy" id="2316528"/>
    <lineage>
        <taxon>Bacteria</taxon>
        <taxon>Pseudomonadati</taxon>
        <taxon>Pseudomonadota</taxon>
        <taxon>Alphaproteobacteria</taxon>
        <taxon>Hyphomicrobiales</taxon>
        <taxon>Lichenihabitantaceae</taxon>
        <taxon>Lichenibacterium</taxon>
    </lineage>
</organism>
<dbReference type="RefSeq" id="WP_129229639.1">
    <property type="nucleotide sequence ID" value="NZ_QYBB01000059.1"/>
</dbReference>
<dbReference type="EMBL" id="QYBB01000059">
    <property type="protein sequence ID" value="RYC29271.1"/>
    <property type="molecule type" value="Genomic_DNA"/>
</dbReference>